<proteinExistence type="predicted"/>
<reference evidence="1 2" key="1">
    <citation type="submission" date="2019-09" db="EMBL/GenBank/DDBJ databases">
        <title>In-depth cultivation of the pig gut microbiome towards novel bacterial diversity and tailored functional studies.</title>
        <authorList>
            <person name="Wylensek D."/>
            <person name="Hitch T.C.A."/>
            <person name="Clavel T."/>
        </authorList>
    </citation>
    <scope>NUCLEOTIDE SEQUENCE [LARGE SCALE GENOMIC DNA]</scope>
    <source>
        <strain evidence="1 2">WCA3-693-APC-4?</strain>
    </source>
</reference>
<accession>A0A6N7XWT7</accession>
<comment type="caution">
    <text evidence="1">The sequence shown here is derived from an EMBL/GenBank/DDBJ whole genome shotgun (WGS) entry which is preliminary data.</text>
</comment>
<dbReference type="EMBL" id="VUNQ01000021">
    <property type="protein sequence ID" value="MSU01913.1"/>
    <property type="molecule type" value="Genomic_DNA"/>
</dbReference>
<dbReference type="RefSeq" id="WP_154440424.1">
    <property type="nucleotide sequence ID" value="NZ_VUNQ01000021.1"/>
</dbReference>
<protein>
    <submittedName>
        <fullName evidence="1">Uncharacterized protein</fullName>
    </submittedName>
</protein>
<evidence type="ECO:0000313" key="1">
    <source>
        <dbReference type="EMBL" id="MSU01913.1"/>
    </source>
</evidence>
<sequence>MPIDKLDVENIYMIDPNTGERTELKGVADITVATEDISAYEPIVPYAGDTSFAMDVTVSDEFKEKFFPKKLTVKGSIEEIVREVFLNMPLGHEVVDLEFKQNRIHNKKRINKKWGKRHGYTCTVIYI</sequence>
<gene>
    <name evidence="1" type="ORF">FYJ83_10575</name>
</gene>
<evidence type="ECO:0000313" key="2">
    <source>
        <dbReference type="Proteomes" id="UP000469523"/>
    </source>
</evidence>
<keyword evidence="2" id="KW-1185">Reference proteome</keyword>
<dbReference type="AlphaFoldDB" id="A0A6N7XWT7"/>
<name>A0A6N7XWT7_9FIRM</name>
<organism evidence="1 2">
    <name type="scientific">Tissierella pigra</name>
    <dbReference type="NCBI Taxonomy" id="2607614"/>
    <lineage>
        <taxon>Bacteria</taxon>
        <taxon>Bacillati</taxon>
        <taxon>Bacillota</taxon>
        <taxon>Tissierellia</taxon>
        <taxon>Tissierellales</taxon>
        <taxon>Tissierellaceae</taxon>
        <taxon>Tissierella</taxon>
    </lineage>
</organism>
<dbReference type="Proteomes" id="UP000469523">
    <property type="component" value="Unassembled WGS sequence"/>
</dbReference>